<feature type="domain" description="DD-reactivating factor swiveling" evidence="3">
    <location>
        <begin position="90"/>
        <end position="251"/>
    </location>
</feature>
<dbReference type="Pfam" id="PF08841">
    <property type="entry name" value="DDR"/>
    <property type="match status" value="1"/>
</dbReference>
<dbReference type="SUPFAM" id="SSF82317">
    <property type="entry name" value="Swiveling domain of dehydratase reactivase alpha subunit"/>
    <property type="match status" value="1"/>
</dbReference>
<reference evidence="5" key="1">
    <citation type="submission" date="2016-11" db="EMBL/GenBank/DDBJ databases">
        <authorList>
            <person name="Varghese N."/>
            <person name="Submissions S."/>
        </authorList>
    </citation>
    <scope>NUCLEOTIDE SEQUENCE [LARGE SCALE GENOMIC DNA]</scope>
    <source>
        <strain evidence="5">DSM 16219</strain>
    </source>
</reference>
<dbReference type="Gene3D" id="2.40.50.140">
    <property type="entry name" value="Nucleic acid-binding proteins"/>
    <property type="match status" value="1"/>
</dbReference>
<dbReference type="InterPro" id="IPR030994">
    <property type="entry name" value="DDR_dom"/>
</dbReference>
<organism evidence="4 5">
    <name type="scientific">Desulfatibacillum alkenivorans DSM 16219</name>
    <dbReference type="NCBI Taxonomy" id="1121393"/>
    <lineage>
        <taxon>Bacteria</taxon>
        <taxon>Pseudomonadati</taxon>
        <taxon>Thermodesulfobacteriota</taxon>
        <taxon>Desulfobacteria</taxon>
        <taxon>Desulfobacterales</taxon>
        <taxon>Desulfatibacillaceae</taxon>
        <taxon>Desulfatibacillum</taxon>
    </lineage>
</organism>
<dbReference type="InterPro" id="IPR028975">
    <property type="entry name" value="DDRA_swiveling_dom_sf"/>
</dbReference>
<dbReference type="SUPFAM" id="SSF53067">
    <property type="entry name" value="Actin-like ATPase domain"/>
    <property type="match status" value="2"/>
</dbReference>
<proteinExistence type="inferred from homology"/>
<protein>
    <submittedName>
        <fullName evidence="4">Diol dehydratase reactivase alpha subunit</fullName>
    </submittedName>
</protein>
<dbReference type="InterPro" id="IPR043129">
    <property type="entry name" value="ATPase_NBD"/>
</dbReference>
<dbReference type="RefSeq" id="WP_073478820.1">
    <property type="nucleotide sequence ID" value="NZ_FQZU01000053.1"/>
</dbReference>
<dbReference type="Pfam" id="PF18427">
    <property type="entry name" value="DDR_swiveling"/>
    <property type="match status" value="1"/>
</dbReference>
<dbReference type="InterPro" id="IPR018181">
    <property type="entry name" value="Heat_shock_70_CS"/>
</dbReference>
<dbReference type="Gene3D" id="3.50.30.70">
    <property type="entry name" value="Swiveling domain of dehydratase reactivase alpha subunit"/>
    <property type="match status" value="1"/>
</dbReference>
<dbReference type="NCBIfam" id="TIGR04491">
    <property type="entry name" value="reactive_PduG"/>
    <property type="match status" value="1"/>
</dbReference>
<evidence type="ECO:0000256" key="1">
    <source>
        <dbReference type="ARBA" id="ARBA00007381"/>
    </source>
</evidence>
<dbReference type="Proteomes" id="UP000183994">
    <property type="component" value="Unassembled WGS sequence"/>
</dbReference>
<dbReference type="OrthoDB" id="4676896at2"/>
<dbReference type="Gene3D" id="3.90.470.30">
    <property type="match status" value="1"/>
</dbReference>
<dbReference type="InterPro" id="IPR040916">
    <property type="entry name" value="DDR_swiveling"/>
</dbReference>
<dbReference type="EMBL" id="FQZU01000053">
    <property type="protein sequence ID" value="SHL21726.1"/>
    <property type="molecule type" value="Genomic_DNA"/>
</dbReference>
<dbReference type="STRING" id="1121393.SAMN02745216_04838"/>
<feature type="domain" description="Diol dehydratase reactivase ATPase-like" evidence="2">
    <location>
        <begin position="272"/>
        <end position="598"/>
    </location>
</feature>
<dbReference type="AlphaFoldDB" id="A0A1M6YTX5"/>
<dbReference type="PROSITE" id="PS00329">
    <property type="entry name" value="HSP70_2"/>
    <property type="match status" value="1"/>
</dbReference>
<accession>A0A1M6YTX5</accession>
<evidence type="ECO:0000313" key="5">
    <source>
        <dbReference type="Proteomes" id="UP000183994"/>
    </source>
</evidence>
<dbReference type="InterPro" id="IPR009191">
    <property type="entry name" value="DDRA"/>
</dbReference>
<name>A0A1M6YTX5_9BACT</name>
<keyword evidence="5" id="KW-1185">Reference proteome</keyword>
<evidence type="ECO:0000313" key="4">
    <source>
        <dbReference type="EMBL" id="SHL21726.1"/>
    </source>
</evidence>
<dbReference type="InterPro" id="IPR012340">
    <property type="entry name" value="NA-bd_OB-fold"/>
</dbReference>
<comment type="similarity">
    <text evidence="1">Belongs to the heat shock protein 70 family.</text>
</comment>
<evidence type="ECO:0000259" key="3">
    <source>
        <dbReference type="Pfam" id="PF18427"/>
    </source>
</evidence>
<gene>
    <name evidence="4" type="ORF">SAMN02745216_04838</name>
</gene>
<dbReference type="Gene3D" id="3.30.420.40">
    <property type="match status" value="2"/>
</dbReference>
<evidence type="ECO:0000259" key="2">
    <source>
        <dbReference type="Pfam" id="PF08841"/>
    </source>
</evidence>
<sequence length="602" mass="63524">MLIAGVDIGNNSTEVAVARIGAGVEFLSSALVRTIGLKGTLRNAMCVIDAVDKAMAAVSMTRNDLDLILLNKATPVIGDVAMETITETVITESAMIGHNPDTPGGLGLGQGVTVDIRDLTQTAPGAPCIAVIDGGVDFREAAEMINAAVARGIRITGAIVKKDDGVLIYNRLTSPIPIVDEVQHIDKVPLGMPAALEVARVGRSIEKLSNPYDIATLFELSPEETRQITPIARALTGNRSGVVIKTPKGDVQERRIPAGTITMVGETAKEAVDVELGADAIMEKLARVAPLKEIQSQPGTNAHGMFERVRTVMAELTDQPVSLIKIQDVLAVNTLQPQHVLGGLAGEFTRGTAVGLAAMVMTQNIPMQRLAAKLKEETGVEVEIGGVEAEMAITGALTTPGAEAPLAILDLGGGSTDASIIHRDGTVKSIHMAGAGDMVTMLINTELGLDDPDLAEDIKRYPLAKVETLFHMRHETGAVEFFDAHLDPSLFGRVAILGENGPIPIMHDLNLNQIVNVRRKAKEKVFVRNALRALEQVAPGGNIRLIDFVALVGGSALDFEIPEMIADALAEYGPVLGKGNIRGCEGPRNAVATGLCLSRKGC</sequence>